<protein>
    <recommendedName>
        <fullName evidence="4">NADH dehydrogenase [ubiquinone] 1 beta subcomplex subunit 11, mitochondrial</fullName>
    </recommendedName>
    <alternativeName>
        <fullName evidence="15">Complex I-ESSS</fullName>
    </alternativeName>
    <alternativeName>
        <fullName evidence="14">NADH-ubiquinone oxidoreductase ESSS subunit</fullName>
    </alternativeName>
</protein>
<keyword evidence="12" id="KW-0496">Mitochondrion</keyword>
<sequence>MAAAFRCIRPGIMKISQVVRPSLKNLPASSYSSTSKNVKQSDYVIGKPTEVDPKRVEEIIEEGRRAYDEQNDINSPYYLTWGFDAKDNFVDLWSKRIIFFFGVSVVLVLGPVYYHYLPDPKNRKWSHQEAHRVLKERREAGLPLIDPDFVPRDKIILPDDEEEAH</sequence>
<evidence type="ECO:0000256" key="15">
    <source>
        <dbReference type="ARBA" id="ARBA00031387"/>
    </source>
</evidence>
<evidence type="ECO:0000256" key="13">
    <source>
        <dbReference type="ARBA" id="ARBA00023136"/>
    </source>
</evidence>
<keyword evidence="7 17" id="KW-0812">Transmembrane</keyword>
<comment type="subunit">
    <text evidence="16">Complex I is composed of 45 different subunits. Interacts with BCAP31.</text>
</comment>
<evidence type="ECO:0000256" key="8">
    <source>
        <dbReference type="ARBA" id="ARBA00022792"/>
    </source>
</evidence>
<proteinExistence type="inferred from homology"/>
<dbReference type="Pfam" id="PF10183">
    <property type="entry name" value="ESSS"/>
    <property type="match status" value="1"/>
</dbReference>
<dbReference type="InterPro" id="IPR019329">
    <property type="entry name" value="NADH_UbQ_OxRdtase_ESSS_su"/>
</dbReference>
<evidence type="ECO:0000256" key="4">
    <source>
        <dbReference type="ARBA" id="ARBA00018632"/>
    </source>
</evidence>
<gene>
    <name evidence="18" type="ORF">HOLleu_05533</name>
</gene>
<organism evidence="18 19">
    <name type="scientific">Holothuria leucospilota</name>
    <name type="common">Black long sea cucumber</name>
    <name type="synonym">Mertensiothuria leucospilota</name>
    <dbReference type="NCBI Taxonomy" id="206669"/>
    <lineage>
        <taxon>Eukaryota</taxon>
        <taxon>Metazoa</taxon>
        <taxon>Echinodermata</taxon>
        <taxon>Eleutherozoa</taxon>
        <taxon>Echinozoa</taxon>
        <taxon>Holothuroidea</taxon>
        <taxon>Aspidochirotacea</taxon>
        <taxon>Aspidochirotida</taxon>
        <taxon>Holothuriidae</taxon>
        <taxon>Holothuria</taxon>
    </lineage>
</organism>
<dbReference type="OrthoDB" id="5917019at2759"/>
<keyword evidence="10" id="KW-0249">Electron transport</keyword>
<evidence type="ECO:0000313" key="19">
    <source>
        <dbReference type="Proteomes" id="UP001152320"/>
    </source>
</evidence>
<accession>A0A9Q1HJ34</accession>
<dbReference type="PANTHER" id="PTHR13327">
    <property type="entry name" value="NADH-UBIQUINONE OXIDOREDUCTASE ESSS SUBUNIT, MITOCHONDRIAL PRECURSOR"/>
    <property type="match status" value="1"/>
</dbReference>
<feature type="transmembrane region" description="Helical" evidence="17">
    <location>
        <begin position="97"/>
        <end position="117"/>
    </location>
</feature>
<evidence type="ECO:0000256" key="10">
    <source>
        <dbReference type="ARBA" id="ARBA00022982"/>
    </source>
</evidence>
<dbReference type="EMBL" id="JAIZAY010000002">
    <property type="protein sequence ID" value="KAJ8046753.1"/>
    <property type="molecule type" value="Genomic_DNA"/>
</dbReference>
<comment type="caution">
    <text evidence="18">The sequence shown here is derived from an EMBL/GenBank/DDBJ whole genome shotgun (WGS) entry which is preliminary data.</text>
</comment>
<keyword evidence="9" id="KW-0809">Transit peptide</keyword>
<keyword evidence="13 17" id="KW-0472">Membrane</keyword>
<evidence type="ECO:0000256" key="7">
    <source>
        <dbReference type="ARBA" id="ARBA00022692"/>
    </source>
</evidence>
<evidence type="ECO:0000256" key="6">
    <source>
        <dbReference type="ARBA" id="ARBA00022660"/>
    </source>
</evidence>
<keyword evidence="5" id="KW-0813">Transport</keyword>
<evidence type="ECO:0000256" key="17">
    <source>
        <dbReference type="SAM" id="Phobius"/>
    </source>
</evidence>
<reference evidence="18" key="1">
    <citation type="submission" date="2021-10" db="EMBL/GenBank/DDBJ databases">
        <title>Tropical sea cucumber genome reveals ecological adaptation and Cuvierian tubules defense mechanism.</title>
        <authorList>
            <person name="Chen T."/>
        </authorList>
    </citation>
    <scope>NUCLEOTIDE SEQUENCE</scope>
    <source>
        <strain evidence="18">Nanhai2018</strain>
        <tissue evidence="18">Muscle</tissue>
    </source>
</reference>
<evidence type="ECO:0000256" key="2">
    <source>
        <dbReference type="ARBA" id="ARBA00004434"/>
    </source>
</evidence>
<comment type="subcellular location">
    <subcellularLocation>
        <location evidence="2">Mitochondrion inner membrane</location>
        <topology evidence="2">Single-pass membrane protein</topology>
    </subcellularLocation>
</comment>
<keyword evidence="8" id="KW-0999">Mitochondrion inner membrane</keyword>
<name>A0A9Q1HJ34_HOLLE</name>
<evidence type="ECO:0000256" key="1">
    <source>
        <dbReference type="ARBA" id="ARBA00003195"/>
    </source>
</evidence>
<evidence type="ECO:0000256" key="5">
    <source>
        <dbReference type="ARBA" id="ARBA00022448"/>
    </source>
</evidence>
<dbReference type="GO" id="GO:0005743">
    <property type="term" value="C:mitochondrial inner membrane"/>
    <property type="evidence" value="ECO:0007669"/>
    <property type="project" value="UniProtKB-SubCell"/>
</dbReference>
<keyword evidence="19" id="KW-1185">Reference proteome</keyword>
<dbReference type="Proteomes" id="UP001152320">
    <property type="component" value="Chromosome 2"/>
</dbReference>
<evidence type="ECO:0000256" key="12">
    <source>
        <dbReference type="ARBA" id="ARBA00023128"/>
    </source>
</evidence>
<comment type="function">
    <text evidence="1">Accessory subunit of the mitochondrial membrane respiratory chain NADH dehydrogenase (Complex I), that is believed not to be involved in catalysis. Complex I functions in the transfer of electrons from NADH to the respiratory chain. The immediate electron acceptor for the enzyme is believed to be ubiquinone.</text>
</comment>
<comment type="similarity">
    <text evidence="3">Belongs to the complex I NDUFB11 subunit family.</text>
</comment>
<keyword evidence="11 17" id="KW-1133">Transmembrane helix</keyword>
<keyword evidence="6" id="KW-0679">Respiratory chain</keyword>
<dbReference type="PANTHER" id="PTHR13327:SF0">
    <property type="entry name" value="NADH DEHYDROGENASE [UBIQUINONE] 1 BETA SUBCOMPLEX SUBUNIT 11, MITOCHONDRIAL"/>
    <property type="match status" value="1"/>
</dbReference>
<dbReference type="AlphaFoldDB" id="A0A9Q1HJ34"/>
<evidence type="ECO:0000256" key="9">
    <source>
        <dbReference type="ARBA" id="ARBA00022946"/>
    </source>
</evidence>
<evidence type="ECO:0000313" key="18">
    <source>
        <dbReference type="EMBL" id="KAJ8046753.1"/>
    </source>
</evidence>
<evidence type="ECO:0000256" key="3">
    <source>
        <dbReference type="ARBA" id="ARBA00008915"/>
    </source>
</evidence>
<evidence type="ECO:0000256" key="16">
    <source>
        <dbReference type="ARBA" id="ARBA00046528"/>
    </source>
</evidence>
<evidence type="ECO:0000256" key="14">
    <source>
        <dbReference type="ARBA" id="ARBA00030753"/>
    </source>
</evidence>
<evidence type="ECO:0000256" key="11">
    <source>
        <dbReference type="ARBA" id="ARBA00022989"/>
    </source>
</evidence>